<comment type="caution">
    <text evidence="1">The sequence shown here is derived from an EMBL/GenBank/DDBJ whole genome shotgun (WGS) entry which is preliminary data.</text>
</comment>
<gene>
    <name evidence="1" type="ORF">SDC9_74123</name>
</gene>
<sequence>MGKAAARGAVKGAITGAIGGVMGAVGRGGQIASKAARYRGEWSGYSLGRTNRSAAHIAGRLCRFRSHGLRGMRGPAGKADGRYAGKRVMNFERFETPPLSKKSFGCSQQICRRTSCCEPVLVRGVGAVAAVELSGLLREGSRVEIDRGKGWAELRLLQLVDAERGEPINEWFYVFACNRYYFEMKVPTDFPGQGSAFLIQDELDIGTLTEFARRKVRELDFKDWGDFYGEMVKEFVHQEFEFRGLIKEPQSLHRIDCRRGWAQWRALNLYDRLRNRGVAEWFYVVACNRHYLERISSSYYGKEGAFLVQEEFNENDLIRFAQDKMSKLTFSSFDDFFKKMSLEFIWEDEDRKWW</sequence>
<evidence type="ECO:0000313" key="1">
    <source>
        <dbReference type="EMBL" id="MPM27610.1"/>
    </source>
</evidence>
<name>A0A644YGM9_9ZZZZ</name>
<accession>A0A644YGM9</accession>
<reference evidence="1" key="1">
    <citation type="submission" date="2019-08" db="EMBL/GenBank/DDBJ databases">
        <authorList>
            <person name="Kucharzyk K."/>
            <person name="Murdoch R.W."/>
            <person name="Higgins S."/>
            <person name="Loffler F."/>
        </authorList>
    </citation>
    <scope>NUCLEOTIDE SEQUENCE</scope>
</reference>
<dbReference type="AlphaFoldDB" id="A0A644YGM9"/>
<protein>
    <submittedName>
        <fullName evidence="1">Uncharacterized protein</fullName>
    </submittedName>
</protein>
<organism evidence="1">
    <name type="scientific">bioreactor metagenome</name>
    <dbReference type="NCBI Taxonomy" id="1076179"/>
    <lineage>
        <taxon>unclassified sequences</taxon>
        <taxon>metagenomes</taxon>
        <taxon>ecological metagenomes</taxon>
    </lineage>
</organism>
<dbReference type="EMBL" id="VSSQ01005039">
    <property type="protein sequence ID" value="MPM27610.1"/>
    <property type="molecule type" value="Genomic_DNA"/>
</dbReference>
<proteinExistence type="predicted"/>